<sequence>MDRPDFSSSNMMPMGGGVPVKQTREQRRQIKELEEARKAGKAPAEKDEEGNAINPHIPQFISRAPWYVDETGGASLKHQRVRHDNDGEDDKNKWYQRGIRAGPAATKYRKGACENCGANTHKAKDCLGRPRKLGAKWSGKDIQPDEVIQNVDLTWNAKRDRWNGYDPSEHKTIVEEYERMEELRKQLEEKGEAEQETEEKFAEVSEALGQAYDPSSRIMTRNLRMREDTARYLMASDNANYDPKTRTMHGDVKTVNQGTPEEGFVRGSTGEAADFDKLQKFAWQAEERGASFNIQANPTEGALLHKKYLEEKDRQKSKVKGGILEKYGGEQFLVAPPKELTQSEAYVEYSASGTIIKGEKTKAKSRWKEDGIHLN</sequence>
<feature type="compositionally biased region" description="Polar residues" evidence="9">
    <location>
        <begin position="1"/>
        <end position="11"/>
    </location>
</feature>
<evidence type="ECO:0000313" key="12">
    <source>
        <dbReference type="Proteomes" id="UP000186594"/>
    </source>
</evidence>
<keyword evidence="8" id="KW-0175">Coiled coil</keyword>
<dbReference type="PANTHER" id="PTHR12942:SF2">
    <property type="entry name" value="PRE-MRNA-SPLICING FACTOR SLU7"/>
    <property type="match status" value="1"/>
</dbReference>
<dbReference type="GO" id="GO:0030628">
    <property type="term" value="F:pre-mRNA 3'-splice site binding"/>
    <property type="evidence" value="ECO:0007669"/>
    <property type="project" value="UniProtKB-UniRule"/>
</dbReference>
<keyword evidence="12" id="KW-1185">Reference proteome</keyword>
<feature type="region of interest" description="Disordered" evidence="9">
    <location>
        <begin position="241"/>
        <end position="262"/>
    </location>
</feature>
<dbReference type="GO" id="GO:0045292">
    <property type="term" value="P:mRNA cis splicing, via spliceosome"/>
    <property type="evidence" value="ECO:0007669"/>
    <property type="project" value="EnsemblFungi"/>
</dbReference>
<dbReference type="EMBL" id="LXFE01003917">
    <property type="protein sequence ID" value="OLL22086.1"/>
    <property type="molecule type" value="Genomic_DNA"/>
</dbReference>
<dbReference type="GO" id="GO:0005681">
    <property type="term" value="C:spliceosomal complex"/>
    <property type="evidence" value="ECO:0007669"/>
    <property type="project" value="UniProtKB-UniRule"/>
</dbReference>
<dbReference type="InterPro" id="IPR021715">
    <property type="entry name" value="Slu7_dom"/>
</dbReference>
<evidence type="ECO:0000256" key="7">
    <source>
        <dbReference type="RuleBase" id="RU367071"/>
    </source>
</evidence>
<protein>
    <recommendedName>
        <fullName evidence="7">Pre-mRNA-splicing factor SLU7</fullName>
    </recommendedName>
</protein>
<organism evidence="11 12">
    <name type="scientific">Neolecta irregularis (strain DAH-3)</name>
    <dbReference type="NCBI Taxonomy" id="1198029"/>
    <lineage>
        <taxon>Eukaryota</taxon>
        <taxon>Fungi</taxon>
        <taxon>Dikarya</taxon>
        <taxon>Ascomycota</taxon>
        <taxon>Taphrinomycotina</taxon>
        <taxon>Neolectales</taxon>
        <taxon>Neolectaceae</taxon>
        <taxon>Neolecta</taxon>
    </lineage>
</organism>
<dbReference type="OMA" id="KSKMFRR"/>
<feature type="region of interest" description="Disordered" evidence="9">
    <location>
        <begin position="1"/>
        <end position="57"/>
    </location>
</feature>
<feature type="compositionally biased region" description="Basic and acidic residues" evidence="9">
    <location>
        <begin position="82"/>
        <end position="93"/>
    </location>
</feature>
<comment type="subcellular location">
    <subcellularLocation>
        <location evidence="1 7">Nucleus</location>
    </subcellularLocation>
</comment>
<evidence type="ECO:0000256" key="1">
    <source>
        <dbReference type="ARBA" id="ARBA00004123"/>
    </source>
</evidence>
<feature type="region of interest" description="Disordered" evidence="9">
    <location>
        <begin position="73"/>
        <end position="93"/>
    </location>
</feature>
<comment type="subunit">
    <text evidence="7">Associated with the spliceosome.</text>
</comment>
<keyword evidence="4 7" id="KW-0747">Spliceosome</keyword>
<evidence type="ECO:0000256" key="3">
    <source>
        <dbReference type="ARBA" id="ARBA00022664"/>
    </source>
</evidence>
<feature type="coiled-coil region" evidence="8">
    <location>
        <begin position="170"/>
        <end position="200"/>
    </location>
</feature>
<dbReference type="Pfam" id="PF11708">
    <property type="entry name" value="Slu7"/>
    <property type="match status" value="1"/>
</dbReference>
<dbReference type="Proteomes" id="UP000186594">
    <property type="component" value="Unassembled WGS sequence"/>
</dbReference>
<keyword evidence="5 7" id="KW-0508">mRNA splicing</keyword>
<evidence type="ECO:0000256" key="9">
    <source>
        <dbReference type="SAM" id="MobiDB-lite"/>
    </source>
</evidence>
<feature type="compositionally biased region" description="Basic and acidic residues" evidence="9">
    <location>
        <begin position="22"/>
        <end position="38"/>
    </location>
</feature>
<comment type="function">
    <text evidence="7">Involved in pre-mRNA splicing.</text>
</comment>
<evidence type="ECO:0000256" key="8">
    <source>
        <dbReference type="SAM" id="Coils"/>
    </source>
</evidence>
<dbReference type="PANTHER" id="PTHR12942">
    <property type="entry name" value="STEP II SPLICING FACTOR SLU7"/>
    <property type="match status" value="1"/>
</dbReference>
<proteinExistence type="inferred from homology"/>
<accession>A0A1U7LHF1</accession>
<dbReference type="InterPro" id="IPR039974">
    <property type="entry name" value="Splicing_factor_SLU7"/>
</dbReference>
<evidence type="ECO:0000256" key="6">
    <source>
        <dbReference type="ARBA" id="ARBA00023242"/>
    </source>
</evidence>
<feature type="domain" description="Pre-mRNA-splicing factor SLU7" evidence="10">
    <location>
        <begin position="153"/>
        <end position="373"/>
    </location>
</feature>
<dbReference type="STRING" id="1198029.A0A1U7LHF1"/>
<comment type="similarity">
    <text evidence="2 7">Belongs to the SLU7 family.</text>
</comment>
<dbReference type="OrthoDB" id="249612at2759"/>
<name>A0A1U7LHF1_NEOID</name>
<evidence type="ECO:0000256" key="2">
    <source>
        <dbReference type="ARBA" id="ARBA00007203"/>
    </source>
</evidence>
<reference evidence="11 12" key="1">
    <citation type="submission" date="2016-04" db="EMBL/GenBank/DDBJ databases">
        <title>Evolutionary innovation and constraint leading to complex multicellularity in the Ascomycota.</title>
        <authorList>
            <person name="Cisse O."/>
            <person name="Nguyen A."/>
            <person name="Hewitt D.A."/>
            <person name="Jedd G."/>
            <person name="Stajich J.E."/>
        </authorList>
    </citation>
    <scope>NUCLEOTIDE SEQUENCE [LARGE SCALE GENOMIC DNA]</scope>
    <source>
        <strain evidence="11 12">DAH-3</strain>
    </source>
</reference>
<gene>
    <name evidence="11" type="ORF">NEOLI_002425</name>
</gene>
<keyword evidence="3 7" id="KW-0507">mRNA processing</keyword>
<evidence type="ECO:0000256" key="5">
    <source>
        <dbReference type="ARBA" id="ARBA00023187"/>
    </source>
</evidence>
<evidence type="ECO:0000256" key="4">
    <source>
        <dbReference type="ARBA" id="ARBA00022728"/>
    </source>
</evidence>
<feature type="compositionally biased region" description="Basic and acidic residues" evidence="9">
    <location>
        <begin position="243"/>
        <end position="252"/>
    </location>
</feature>
<dbReference type="AlphaFoldDB" id="A0A1U7LHF1"/>
<keyword evidence="6 7" id="KW-0539">Nucleus</keyword>
<evidence type="ECO:0000259" key="10">
    <source>
        <dbReference type="Pfam" id="PF11708"/>
    </source>
</evidence>
<evidence type="ECO:0000313" key="11">
    <source>
        <dbReference type="EMBL" id="OLL22086.1"/>
    </source>
</evidence>
<comment type="caution">
    <text evidence="11">The sequence shown here is derived from an EMBL/GenBank/DDBJ whole genome shotgun (WGS) entry which is preliminary data.</text>
</comment>